<comment type="cofactor">
    <cofactor evidence="1">
        <name>FAD</name>
        <dbReference type="ChEBI" id="CHEBI:57692"/>
    </cofactor>
</comment>
<comment type="subcellular location">
    <subcellularLocation>
        <location evidence="2">Cytoplasm</location>
    </subcellularLocation>
</comment>
<dbReference type="GO" id="GO:0005737">
    <property type="term" value="C:cytoplasm"/>
    <property type="evidence" value="ECO:0007669"/>
    <property type="project" value="UniProtKB-SubCell"/>
</dbReference>
<dbReference type="GO" id="GO:0008682">
    <property type="term" value="F:3-demethoxyubiquinol 3-hydroxylase activity"/>
    <property type="evidence" value="ECO:0007669"/>
    <property type="project" value="TreeGrafter"/>
</dbReference>
<dbReference type="PANTHER" id="PTHR43876">
    <property type="entry name" value="UBIQUINONE BIOSYNTHESIS MONOOXYGENASE COQ6, MITOCHONDRIAL"/>
    <property type="match status" value="1"/>
</dbReference>
<keyword evidence="5" id="KW-0963">Cytoplasm</keyword>
<dbReference type="STRING" id="171383.AKJ31_12350"/>
<sequence>MSKYDVAVIGGGMVGAAVAIGFAKQGRSVLVVEGKEPEAFTPEQPMDIRVSAISEHSVEILESLGAWQAISDMRVCPYRRLETWEHPDCRTRFHSDELNMERLGYIVENRLIQLGLWAEFEKYPNLTLRCPETLQHIEFSAAPQVTLSSGECFTADLVVGADGANSKVRALAGIGITAWDYRQHCMLINVETELPQQDITWQQFNPTGPRSFLPLCGHQGSLVWYDSPKRIKQLCGMSTEQLRQEVLSHFPAELGDVKVLQFGSFPLTRRHAQSYYKPGCVLVGDSAHTINPLAGQGVNLGFKDVEALLEVTEGQQTLSMDVLKQYERKRRPDNLLMQSGMDFFYKSFSNELAPLKFVRNAALKVAEKSGPIKAQVLKYALGLK</sequence>
<keyword evidence="9" id="KW-0560">Oxidoreductase</keyword>
<evidence type="ECO:0000256" key="8">
    <source>
        <dbReference type="ARBA" id="ARBA00022827"/>
    </source>
</evidence>
<organism evidence="13 14">
    <name type="scientific">Vibrio hepatarius</name>
    <dbReference type="NCBI Taxonomy" id="171383"/>
    <lineage>
        <taxon>Bacteria</taxon>
        <taxon>Pseudomonadati</taxon>
        <taxon>Pseudomonadota</taxon>
        <taxon>Gammaproteobacteria</taxon>
        <taxon>Vibrionales</taxon>
        <taxon>Vibrionaceae</taxon>
        <taxon>Vibrio</taxon>
        <taxon>Vibrio oreintalis group</taxon>
    </lineage>
</organism>
<keyword evidence="6" id="KW-0285">Flavoprotein</keyword>
<evidence type="ECO:0000256" key="6">
    <source>
        <dbReference type="ARBA" id="ARBA00022630"/>
    </source>
</evidence>
<evidence type="ECO:0000256" key="3">
    <source>
        <dbReference type="ARBA" id="ARBA00004749"/>
    </source>
</evidence>
<comment type="subunit">
    <text evidence="11">Component of the Ubi complex metabolon, which regroups five ubiquinone biosynthesis proteins (UbiE, UbiF, UbiG, UbiH and UbiI) and two accessory factors (UbiK and the lipid-binding protein UbiJ).</text>
</comment>
<dbReference type="AlphaFoldDB" id="A0A0M0HZ37"/>
<evidence type="ECO:0000256" key="5">
    <source>
        <dbReference type="ARBA" id="ARBA00022490"/>
    </source>
</evidence>
<comment type="pathway">
    <text evidence="3">Cofactor biosynthesis; ubiquinone biosynthesis.</text>
</comment>
<dbReference type="Proteomes" id="UP000037530">
    <property type="component" value="Unassembled WGS sequence"/>
</dbReference>
<dbReference type="NCBIfam" id="NF006460">
    <property type="entry name" value="PRK08849.1"/>
    <property type="match status" value="1"/>
</dbReference>
<dbReference type="NCBIfam" id="TIGR01988">
    <property type="entry name" value="Ubi-OHases"/>
    <property type="match status" value="1"/>
</dbReference>
<dbReference type="InterPro" id="IPR051205">
    <property type="entry name" value="UbiH/COQ6_monooxygenase"/>
</dbReference>
<comment type="caution">
    <text evidence="13">The sequence shown here is derived from an EMBL/GenBank/DDBJ whole genome shotgun (WGS) entry which is preliminary data.</text>
</comment>
<evidence type="ECO:0000256" key="10">
    <source>
        <dbReference type="ARBA" id="ARBA00023033"/>
    </source>
</evidence>
<dbReference type="SUPFAM" id="SSF51905">
    <property type="entry name" value="FAD/NAD(P)-binding domain"/>
    <property type="match status" value="1"/>
</dbReference>
<evidence type="ECO:0000256" key="7">
    <source>
        <dbReference type="ARBA" id="ARBA00022688"/>
    </source>
</evidence>
<evidence type="ECO:0000313" key="13">
    <source>
        <dbReference type="EMBL" id="KOO07356.1"/>
    </source>
</evidence>
<dbReference type="Pfam" id="PF01494">
    <property type="entry name" value="FAD_binding_3"/>
    <property type="match status" value="1"/>
</dbReference>
<evidence type="ECO:0000256" key="2">
    <source>
        <dbReference type="ARBA" id="ARBA00004496"/>
    </source>
</evidence>
<dbReference type="InterPro" id="IPR002938">
    <property type="entry name" value="FAD-bd"/>
</dbReference>
<dbReference type="FunFam" id="3.50.50.60:FF:000048">
    <property type="entry name" value="2-octaprenyl-3-methyl-6-methoxy-1,4-benzoquinol hydroxylase"/>
    <property type="match status" value="1"/>
</dbReference>
<protein>
    <submittedName>
        <fullName evidence="13">2-octaprenyl-3-methyl-6-methoxy-1,4-benzoquinol hydroxylase</fullName>
    </submittedName>
</protein>
<dbReference type="PRINTS" id="PR00420">
    <property type="entry name" value="RNGMNOXGNASE"/>
</dbReference>
<evidence type="ECO:0000259" key="12">
    <source>
        <dbReference type="Pfam" id="PF01494"/>
    </source>
</evidence>
<dbReference type="GO" id="GO:0006744">
    <property type="term" value="P:ubiquinone biosynthetic process"/>
    <property type="evidence" value="ECO:0007669"/>
    <property type="project" value="UniProtKB-UniPathway"/>
</dbReference>
<gene>
    <name evidence="13" type="primary">ubiF</name>
    <name evidence="13" type="ORF">AKJ31_12350</name>
</gene>
<dbReference type="FunFam" id="3.50.50.60:FF:000021">
    <property type="entry name" value="Ubiquinone biosynthesis monooxygenase COQ6"/>
    <property type="match status" value="1"/>
</dbReference>
<name>A0A0M0HZ37_9VIBR</name>
<keyword evidence="8" id="KW-0274">FAD</keyword>
<evidence type="ECO:0000256" key="9">
    <source>
        <dbReference type="ARBA" id="ARBA00023002"/>
    </source>
</evidence>
<dbReference type="GO" id="GO:0110142">
    <property type="term" value="C:ubiquinone biosynthesis complex"/>
    <property type="evidence" value="ECO:0007669"/>
    <property type="project" value="UniProtKB-ARBA"/>
</dbReference>
<dbReference type="InterPro" id="IPR036188">
    <property type="entry name" value="FAD/NAD-bd_sf"/>
</dbReference>
<dbReference type="PATRIC" id="fig|171383.3.peg.2525"/>
<dbReference type="PANTHER" id="PTHR43876:SF10">
    <property type="entry name" value="3-DEMETHOXYUBIQUINOL 3-HYDROXYLASE"/>
    <property type="match status" value="1"/>
</dbReference>
<feature type="domain" description="FAD-binding" evidence="12">
    <location>
        <begin position="3"/>
        <end position="332"/>
    </location>
</feature>
<dbReference type="EMBL" id="LHPI01000011">
    <property type="protein sequence ID" value="KOO07356.1"/>
    <property type="molecule type" value="Genomic_DNA"/>
</dbReference>
<dbReference type="Gene3D" id="3.50.50.60">
    <property type="entry name" value="FAD/NAD(P)-binding domain"/>
    <property type="match status" value="2"/>
</dbReference>
<evidence type="ECO:0000313" key="14">
    <source>
        <dbReference type="Proteomes" id="UP000037530"/>
    </source>
</evidence>
<accession>A0A0M0HZ37</accession>
<dbReference type="InterPro" id="IPR010971">
    <property type="entry name" value="UbiH/COQ6"/>
</dbReference>
<dbReference type="RefSeq" id="WP_053409468.1">
    <property type="nucleotide sequence ID" value="NZ_DAIPHI010000246.1"/>
</dbReference>
<keyword evidence="14" id="KW-1185">Reference proteome</keyword>
<evidence type="ECO:0000256" key="1">
    <source>
        <dbReference type="ARBA" id="ARBA00001974"/>
    </source>
</evidence>
<keyword evidence="10" id="KW-0503">Monooxygenase</keyword>
<dbReference type="GO" id="GO:0071949">
    <property type="term" value="F:FAD binding"/>
    <property type="evidence" value="ECO:0007669"/>
    <property type="project" value="InterPro"/>
</dbReference>
<dbReference type="OrthoDB" id="9769565at2"/>
<proteinExistence type="inferred from homology"/>
<evidence type="ECO:0000256" key="11">
    <source>
        <dbReference type="ARBA" id="ARBA00065734"/>
    </source>
</evidence>
<comment type="similarity">
    <text evidence="4">Belongs to the UbiH/COQ6 family.</text>
</comment>
<dbReference type="UniPathway" id="UPA00232"/>
<evidence type="ECO:0000256" key="4">
    <source>
        <dbReference type="ARBA" id="ARBA00005349"/>
    </source>
</evidence>
<keyword evidence="7" id="KW-0831">Ubiquinone biosynthesis</keyword>
<reference evidence="14" key="1">
    <citation type="submission" date="2015-08" db="EMBL/GenBank/DDBJ databases">
        <title>Vibrio galatheae sp. nov., a novel member of the Vibrionaceae family isolated from the Solomon Islands.</title>
        <authorList>
            <person name="Giubergia S."/>
            <person name="Machado H."/>
            <person name="Mateiu R.V."/>
            <person name="Gram L."/>
        </authorList>
    </citation>
    <scope>NUCLEOTIDE SEQUENCE [LARGE SCALE GENOMIC DNA]</scope>
    <source>
        <strain evidence="14">DSM 19134</strain>
    </source>
</reference>